<dbReference type="InParanoid" id="I1IYV0"/>
<dbReference type="HOGENOM" id="CLU_1206254_0_0_1"/>
<dbReference type="eggNOG" id="ENOG502R3EW">
    <property type="taxonomic scope" value="Eukaryota"/>
</dbReference>
<organism evidence="3">
    <name type="scientific">Brachypodium distachyon</name>
    <name type="common">Purple false brome</name>
    <name type="synonym">Trachynia distachya</name>
    <dbReference type="NCBI Taxonomy" id="15368"/>
    <lineage>
        <taxon>Eukaryota</taxon>
        <taxon>Viridiplantae</taxon>
        <taxon>Streptophyta</taxon>
        <taxon>Embryophyta</taxon>
        <taxon>Tracheophyta</taxon>
        <taxon>Spermatophyta</taxon>
        <taxon>Magnoliopsida</taxon>
        <taxon>Liliopsida</taxon>
        <taxon>Poales</taxon>
        <taxon>Poaceae</taxon>
        <taxon>BOP clade</taxon>
        <taxon>Pooideae</taxon>
        <taxon>Stipodae</taxon>
        <taxon>Brachypodieae</taxon>
        <taxon>Brachypodium</taxon>
    </lineage>
</organism>
<proteinExistence type="predicted"/>
<dbReference type="Gramene" id="PNT61302">
    <property type="protein sequence ID" value="PNT61302"/>
    <property type="gene ID" value="BRADI_5g13430v3"/>
</dbReference>
<feature type="transmembrane region" description="Helical" evidence="2">
    <location>
        <begin position="193"/>
        <end position="217"/>
    </location>
</feature>
<reference evidence="3" key="2">
    <citation type="submission" date="2017-06" db="EMBL/GenBank/DDBJ databases">
        <title>WGS assembly of Brachypodium distachyon.</title>
        <authorList>
            <consortium name="The International Brachypodium Initiative"/>
            <person name="Lucas S."/>
            <person name="Harmon-Smith M."/>
            <person name="Lail K."/>
            <person name="Tice H."/>
            <person name="Grimwood J."/>
            <person name="Bruce D."/>
            <person name="Barry K."/>
            <person name="Shu S."/>
            <person name="Lindquist E."/>
            <person name="Wang M."/>
            <person name="Pitluck S."/>
            <person name="Vogel J.P."/>
            <person name="Garvin D.F."/>
            <person name="Mockler T.C."/>
            <person name="Schmutz J."/>
            <person name="Rokhsar D."/>
            <person name="Bevan M.W."/>
        </authorList>
    </citation>
    <scope>NUCLEOTIDE SEQUENCE</scope>
    <source>
        <strain evidence="3">Bd21</strain>
    </source>
</reference>
<evidence type="ECO:0000313" key="3">
    <source>
        <dbReference type="EMBL" id="PNT61302.1"/>
    </source>
</evidence>
<feature type="transmembrane region" description="Helical" evidence="2">
    <location>
        <begin position="101"/>
        <end position="119"/>
    </location>
</feature>
<reference evidence="3 4" key="1">
    <citation type="journal article" date="2010" name="Nature">
        <title>Genome sequencing and analysis of the model grass Brachypodium distachyon.</title>
        <authorList>
            <consortium name="International Brachypodium Initiative"/>
        </authorList>
    </citation>
    <scope>NUCLEOTIDE SEQUENCE [LARGE SCALE GENOMIC DNA]</scope>
    <source>
        <strain evidence="3 4">Bd21</strain>
    </source>
</reference>
<feature type="region of interest" description="Disordered" evidence="1">
    <location>
        <begin position="1"/>
        <end position="79"/>
    </location>
</feature>
<dbReference type="Proteomes" id="UP000008810">
    <property type="component" value="Chromosome 5"/>
</dbReference>
<keyword evidence="2" id="KW-1133">Transmembrane helix</keyword>
<dbReference type="AlphaFoldDB" id="I1IYV0"/>
<sequence>MDTNTKLDEAIPDLEQQLLPPERKLDEVVPDLEEQLLPVKQQPQPETKLDEAIPDSKQRLLPPPPPLPTASGPGHKLPGRSCDCELARAASARASAASARTMALVAATVVLAFGVYVGPTAQETLLAVFVAMFAIIGASSALLAWRVGRRKEEEGVGAWPGAEAERVLLWSFAMALVMTMTTCVSMTRAPPVAGSVLFLLGLVVGGLCFAEIVPSVFRVAHDEPRPSIAG</sequence>
<keyword evidence="2" id="KW-0472">Membrane</keyword>
<evidence type="ECO:0000313" key="5">
    <source>
        <dbReference type="Proteomes" id="UP000008810"/>
    </source>
</evidence>
<accession>I1IYV0</accession>
<dbReference type="EMBL" id="CM000884">
    <property type="protein sequence ID" value="PNT61302.1"/>
    <property type="molecule type" value="Genomic_DNA"/>
</dbReference>
<protein>
    <submittedName>
        <fullName evidence="3 4">Uncharacterized protein</fullName>
    </submittedName>
</protein>
<evidence type="ECO:0000256" key="2">
    <source>
        <dbReference type="SAM" id="Phobius"/>
    </source>
</evidence>
<feature type="compositionally biased region" description="Basic and acidic residues" evidence="1">
    <location>
        <begin position="47"/>
        <end position="58"/>
    </location>
</feature>
<dbReference type="EnsemblPlants" id="PNT61302">
    <property type="protein sequence ID" value="PNT61302"/>
    <property type="gene ID" value="BRADI_5g13430v3"/>
</dbReference>
<gene>
    <name evidence="3" type="ORF">BRADI_5g13430v3</name>
</gene>
<feature type="transmembrane region" description="Helical" evidence="2">
    <location>
        <begin position="167"/>
        <end position="187"/>
    </location>
</feature>
<reference evidence="4" key="3">
    <citation type="submission" date="2018-08" db="UniProtKB">
        <authorList>
            <consortium name="EnsemblPlants"/>
        </authorList>
    </citation>
    <scope>IDENTIFICATION</scope>
    <source>
        <strain evidence="4">cv. Bd21</strain>
    </source>
</reference>
<name>I1IYV0_BRADI</name>
<evidence type="ECO:0000313" key="4">
    <source>
        <dbReference type="EnsemblPlants" id="PNT61302"/>
    </source>
</evidence>
<keyword evidence="5" id="KW-1185">Reference proteome</keyword>
<feature type="transmembrane region" description="Helical" evidence="2">
    <location>
        <begin position="125"/>
        <end position="147"/>
    </location>
</feature>
<keyword evidence="2" id="KW-0812">Transmembrane</keyword>
<evidence type="ECO:0000256" key="1">
    <source>
        <dbReference type="SAM" id="MobiDB-lite"/>
    </source>
</evidence>